<keyword evidence="3" id="KW-1185">Reference proteome</keyword>
<keyword evidence="1" id="KW-0472">Membrane</keyword>
<accession>A0A2T6ZR43</accession>
<protein>
    <submittedName>
        <fullName evidence="2">Uncharacterized protein</fullName>
    </submittedName>
</protein>
<dbReference type="EMBL" id="NESQ01000134">
    <property type="protein sequence ID" value="PUU77952.1"/>
    <property type="molecule type" value="Genomic_DNA"/>
</dbReference>
<keyword evidence="1" id="KW-1133">Transmembrane helix</keyword>
<organism evidence="2 3">
    <name type="scientific">Tuber borchii</name>
    <name type="common">White truffle</name>
    <dbReference type="NCBI Taxonomy" id="42251"/>
    <lineage>
        <taxon>Eukaryota</taxon>
        <taxon>Fungi</taxon>
        <taxon>Dikarya</taxon>
        <taxon>Ascomycota</taxon>
        <taxon>Pezizomycotina</taxon>
        <taxon>Pezizomycetes</taxon>
        <taxon>Pezizales</taxon>
        <taxon>Tuberaceae</taxon>
        <taxon>Tuber</taxon>
    </lineage>
</organism>
<dbReference type="Proteomes" id="UP000244722">
    <property type="component" value="Unassembled WGS sequence"/>
</dbReference>
<comment type="caution">
    <text evidence="2">The sequence shown here is derived from an EMBL/GenBank/DDBJ whole genome shotgun (WGS) entry which is preliminary data.</text>
</comment>
<evidence type="ECO:0000313" key="2">
    <source>
        <dbReference type="EMBL" id="PUU77952.1"/>
    </source>
</evidence>
<evidence type="ECO:0000313" key="3">
    <source>
        <dbReference type="Proteomes" id="UP000244722"/>
    </source>
</evidence>
<dbReference type="OrthoDB" id="5401906at2759"/>
<reference evidence="2 3" key="1">
    <citation type="submission" date="2017-04" db="EMBL/GenBank/DDBJ databases">
        <title>Draft genome sequence of Tuber borchii Vittad., a whitish edible truffle.</title>
        <authorList>
            <consortium name="DOE Joint Genome Institute"/>
            <person name="Murat C."/>
            <person name="Kuo A."/>
            <person name="Barry K.W."/>
            <person name="Clum A."/>
            <person name="Dockter R.B."/>
            <person name="Fauchery L."/>
            <person name="Iotti M."/>
            <person name="Kohler A."/>
            <person name="Labutti K."/>
            <person name="Lindquist E.A."/>
            <person name="Lipzen A."/>
            <person name="Ohm R.A."/>
            <person name="Wang M."/>
            <person name="Grigoriev I.V."/>
            <person name="Zambonelli A."/>
            <person name="Martin F.M."/>
        </authorList>
    </citation>
    <scope>NUCLEOTIDE SEQUENCE [LARGE SCALE GENOMIC DNA]</scope>
    <source>
        <strain evidence="2 3">Tbo3840</strain>
    </source>
</reference>
<dbReference type="AlphaFoldDB" id="A0A2T6ZR43"/>
<sequence length="124" mass="13850">MRLPIAGPSAGLHCYFPHEFRRGLNTVPRRCFTARQHRSDIESGVSSPDEIFHTLDKDVAVLKTQMEDTKEAFKALGDTVEKKLDDVGKKIDSKFNRLMFIALGAVVLGGGFDVWRDGRKGSRS</sequence>
<proteinExistence type="predicted"/>
<evidence type="ECO:0000256" key="1">
    <source>
        <dbReference type="SAM" id="Phobius"/>
    </source>
</evidence>
<keyword evidence="1" id="KW-0812">Transmembrane</keyword>
<gene>
    <name evidence="2" type="ORF">B9Z19DRAFT_1127516</name>
</gene>
<name>A0A2T6ZR43_TUBBO</name>
<feature type="transmembrane region" description="Helical" evidence="1">
    <location>
        <begin position="98"/>
        <end position="115"/>
    </location>
</feature>